<comment type="caution">
    <text evidence="2">The sequence shown here is derived from an EMBL/GenBank/DDBJ whole genome shotgun (WGS) entry which is preliminary data.</text>
</comment>
<reference evidence="3" key="1">
    <citation type="submission" date="2015-04" db="EMBL/GenBank/DDBJ databases">
        <authorList>
            <person name="Schardt J."/>
            <person name="Mueller-Herbst S."/>
            <person name="Scherer S."/>
            <person name="Huptas C."/>
        </authorList>
    </citation>
    <scope>NUCLEOTIDE SEQUENCE [LARGE SCALE GENOMIC DNA]</scope>
    <source>
        <strain evidence="3">Kiel-L1</strain>
    </source>
</reference>
<evidence type="ECO:0000256" key="1">
    <source>
        <dbReference type="SAM" id="Phobius"/>
    </source>
</evidence>
<feature type="transmembrane region" description="Helical" evidence="1">
    <location>
        <begin position="76"/>
        <end position="96"/>
    </location>
</feature>
<dbReference type="AlphaFoldDB" id="A0A3D8TM45"/>
<feature type="transmembrane region" description="Helical" evidence="1">
    <location>
        <begin position="51"/>
        <end position="70"/>
    </location>
</feature>
<proteinExistence type="predicted"/>
<dbReference type="Gene3D" id="1.20.1740.10">
    <property type="entry name" value="Amino acid/polyamine transporter I"/>
    <property type="match status" value="1"/>
</dbReference>
<dbReference type="EMBL" id="LARY01000003">
    <property type="protein sequence ID" value="RDW99601.1"/>
    <property type="molecule type" value="Genomic_DNA"/>
</dbReference>
<keyword evidence="1" id="KW-0472">Membrane</keyword>
<sequence length="111" mass="12452">MLLVAILGLLFNQSLVLVSLLGIGQFILIQVICFIWIYVPIKAERPRKQKLFIWGILLTAAVLLIIAFIVPDNFRSYSGFMIALVGYAAAVVMREVENTNPTNKKQQSSKK</sequence>
<keyword evidence="1" id="KW-0812">Transmembrane</keyword>
<feature type="transmembrane region" description="Helical" evidence="1">
    <location>
        <begin position="15"/>
        <end position="39"/>
    </location>
</feature>
<name>A0A3D8TM45_9LIST</name>
<dbReference type="Proteomes" id="UP000257055">
    <property type="component" value="Unassembled WGS sequence"/>
</dbReference>
<evidence type="ECO:0000313" key="3">
    <source>
        <dbReference type="Proteomes" id="UP000257055"/>
    </source>
</evidence>
<protein>
    <submittedName>
        <fullName evidence="2">Membrane protein</fullName>
    </submittedName>
</protein>
<gene>
    <name evidence="2" type="ORF">UR08_11845</name>
</gene>
<organism evidence="2 3">
    <name type="scientific">Listeria kieliensis</name>
    <dbReference type="NCBI Taxonomy" id="1621700"/>
    <lineage>
        <taxon>Bacteria</taxon>
        <taxon>Bacillati</taxon>
        <taxon>Bacillota</taxon>
        <taxon>Bacilli</taxon>
        <taxon>Bacillales</taxon>
        <taxon>Listeriaceae</taxon>
        <taxon>Listeria</taxon>
    </lineage>
</organism>
<keyword evidence="1" id="KW-1133">Transmembrane helix</keyword>
<keyword evidence="3" id="KW-1185">Reference proteome</keyword>
<evidence type="ECO:0000313" key="2">
    <source>
        <dbReference type="EMBL" id="RDW99601.1"/>
    </source>
</evidence>
<accession>A0A3D8TM45</accession>